<dbReference type="GO" id="GO:0005634">
    <property type="term" value="C:nucleus"/>
    <property type="evidence" value="ECO:0007669"/>
    <property type="project" value="UniProtKB-SubCell"/>
</dbReference>
<dbReference type="Proteomes" id="UP000288216">
    <property type="component" value="Unassembled WGS sequence"/>
</dbReference>
<feature type="compositionally biased region" description="Low complexity" evidence="6">
    <location>
        <begin position="657"/>
        <end position="667"/>
    </location>
</feature>
<feature type="non-terminal residue" evidence="7">
    <location>
        <position position="1"/>
    </location>
</feature>
<feature type="region of interest" description="Disordered" evidence="6">
    <location>
        <begin position="629"/>
        <end position="667"/>
    </location>
</feature>
<evidence type="ECO:0008006" key="9">
    <source>
        <dbReference type="Google" id="ProtNLM"/>
    </source>
</evidence>
<dbReference type="STRING" id="75743.A0A401NYD6"/>
<sequence>PDYFCDRETSVVMDSQSSSSDYQHKTANLSWSSKCSAVSIVPGQRMLDHKQNHLVKSQFPCRKASRDYLVTDIEGTLNTCVKNEAHLQKSLGHHVRGDGVKLSIIDSPNDTVMRITMNMERNLGYSMLPSESKLEIKHGNVDSKQHESNVSILESSVFYNESDSSFESQGENEVLNATQIVYQLPLETNLNSKECTVRVSHQQYARDEAEKILSQMHSHDQSTGPIQYPTTFNPDKNFREEAGHNITDNADFYPCVKYQPKETDGQIPVINEQFEEIRNKMALTEMNQTEAYETPTNSVMNTTFIVLKEVNNDTKSEMNSCRSEAQKLEAEISIQGTVNDETFSVSSPPTVHEHENSYQTSTPSAGSQKMFFASSPLHNLTDLSEAECDSSAEESPTIMVLQSEDRDSVQKPGFKIKFNANVKPKVEIKSYPKPNFNNVKPKVVSRTQQTSSVSKGSVCRPTEASSKYSPRSTNFISLDSPCSRSLVPTHRKEPLSKSTLKTKSNIVKIQKIAFRKRLSANEPQTLGMTENRTSKSSCGSKPRTRASSVSAFADGAQSSLHFTKPLPPSLGTGTCEHKMFQSDGIDDVNPSRKTFSAIEKPKARCSSLADAVDVHPVSVALENPHATQVTLTKPSPNIGDVQVEQRPRSSTRSQTVPSPSAKLRVSSSVSKLRLGSVNNVDHIGKMHGSTNKQPLISDKQKDASIKSKPIKSKPRAASVTAALNLGASKNTPGSKLPVPASRLQRVNSLSSVSSGVSIQSVQSTCSNKSAVASTNRGGDGPRKGVITATSRSIQTPCTKTLQKNKVVSVKTPCRGVNRNATTSSQNIPGSTARPARQLSISHLKADRTWVKSCSSTQKPSSRTTRAATRTPSDLLPVVKKSPGLPHFKAKCEKQVEWIALLKELLKTSNQRFEAVAIVLQYLQAQREEVGKQHNELSQELLTLRGELESRNVTFVQLEKDREELRNKYEGVIEKLSEEHQTELEGLEKRLEELFTAEKEHLQQNFNNDVKKLQAQLQKEIEGLTSTHETLKLELSATHSKNLECLQNEYQQSLAELVRSHELEQKTLEESFKERQSLLQDQIRELNEENVSLKEEIKAKEEVSKARGQKDQKIDPLSLYLKQELESLKAVLEIKNEKIHNQERKLMQMEKLTEKRTVLDEKLKIVVQENEDLKARMDKHKAVSRQLSTEQVVLQESLQKESKANKRLSMENEELLWKLHNGDVLGFKKLSPTSSLSFQPSNNLVPSSSNPAPSPR</sequence>
<evidence type="ECO:0000256" key="5">
    <source>
        <dbReference type="SAM" id="Coils"/>
    </source>
</evidence>
<dbReference type="GO" id="GO:0008017">
    <property type="term" value="F:microtubule binding"/>
    <property type="evidence" value="ECO:0007669"/>
    <property type="project" value="TreeGrafter"/>
</dbReference>
<protein>
    <recommendedName>
        <fullName evidence="9">Microtubule-associated tumor suppressor 1 homolog</fullName>
    </recommendedName>
</protein>
<gene>
    <name evidence="7" type="ORF">scyTo_0007800</name>
</gene>
<keyword evidence="3 5" id="KW-0175">Coiled coil</keyword>
<feature type="compositionally biased region" description="Low complexity" evidence="6">
    <location>
        <begin position="859"/>
        <end position="872"/>
    </location>
</feature>
<feature type="coiled-coil region" evidence="5">
    <location>
        <begin position="1068"/>
        <end position="1189"/>
    </location>
</feature>
<comment type="subcellular location">
    <subcellularLocation>
        <location evidence="1">Nucleus</location>
    </subcellularLocation>
</comment>
<evidence type="ECO:0000313" key="7">
    <source>
        <dbReference type="EMBL" id="GCB65883.1"/>
    </source>
</evidence>
<feature type="region of interest" description="Disordered" evidence="6">
    <location>
        <begin position="343"/>
        <end position="365"/>
    </location>
</feature>
<feature type="coiled-coil region" evidence="5">
    <location>
        <begin position="919"/>
        <end position="1033"/>
    </location>
</feature>
<dbReference type="PANTHER" id="PTHR24200:SF7">
    <property type="entry name" value="MICROTUBULE-ASSOCIATED TUMOR SUPPRESSOR 1"/>
    <property type="match status" value="1"/>
</dbReference>
<feature type="compositionally biased region" description="Low complexity" evidence="6">
    <location>
        <begin position="444"/>
        <end position="454"/>
    </location>
</feature>
<evidence type="ECO:0000256" key="6">
    <source>
        <dbReference type="SAM" id="MobiDB-lite"/>
    </source>
</evidence>
<evidence type="ECO:0000256" key="4">
    <source>
        <dbReference type="ARBA" id="ARBA00023242"/>
    </source>
</evidence>
<name>A0A401NYD6_SCYTO</name>
<comment type="caution">
    <text evidence="7">The sequence shown here is derived from an EMBL/GenBank/DDBJ whole genome shotgun (WGS) entry which is preliminary data.</text>
</comment>
<keyword evidence="4" id="KW-0539">Nucleus</keyword>
<evidence type="ECO:0000256" key="1">
    <source>
        <dbReference type="ARBA" id="ARBA00004123"/>
    </source>
</evidence>
<dbReference type="AlphaFoldDB" id="A0A401NYD6"/>
<evidence type="ECO:0000256" key="2">
    <source>
        <dbReference type="ARBA" id="ARBA00007585"/>
    </source>
</evidence>
<reference evidence="7 8" key="1">
    <citation type="journal article" date="2018" name="Nat. Ecol. Evol.">
        <title>Shark genomes provide insights into elasmobranch evolution and the origin of vertebrates.</title>
        <authorList>
            <person name="Hara Y"/>
            <person name="Yamaguchi K"/>
            <person name="Onimaru K"/>
            <person name="Kadota M"/>
            <person name="Koyanagi M"/>
            <person name="Keeley SD"/>
            <person name="Tatsumi K"/>
            <person name="Tanaka K"/>
            <person name="Motone F"/>
            <person name="Kageyama Y"/>
            <person name="Nozu R"/>
            <person name="Adachi N"/>
            <person name="Nishimura O"/>
            <person name="Nakagawa R"/>
            <person name="Tanegashima C"/>
            <person name="Kiyatake I"/>
            <person name="Matsumoto R"/>
            <person name="Murakumo K"/>
            <person name="Nishida K"/>
            <person name="Terakita A"/>
            <person name="Kuratani S"/>
            <person name="Sato K"/>
            <person name="Hyodo S Kuraku.S."/>
        </authorList>
    </citation>
    <scope>NUCLEOTIDE SEQUENCE [LARGE SCALE GENOMIC DNA]</scope>
</reference>
<feature type="region of interest" description="Disordered" evidence="6">
    <location>
        <begin position="681"/>
        <end position="717"/>
    </location>
</feature>
<comment type="similarity">
    <text evidence="2">Belongs to the MTUS1 family.</text>
</comment>
<dbReference type="PANTHER" id="PTHR24200">
    <property type="entry name" value="TOUCAN, ISOFORM A"/>
    <property type="match status" value="1"/>
</dbReference>
<feature type="region of interest" description="Disordered" evidence="6">
    <location>
        <begin position="851"/>
        <end position="873"/>
    </location>
</feature>
<evidence type="ECO:0000256" key="3">
    <source>
        <dbReference type="ARBA" id="ARBA00023054"/>
    </source>
</evidence>
<feature type="region of interest" description="Disordered" evidence="6">
    <location>
        <begin position="442"/>
        <end position="465"/>
    </location>
</feature>
<dbReference type="InterPro" id="IPR051293">
    <property type="entry name" value="MTUS1/CCDC69"/>
</dbReference>
<organism evidence="7 8">
    <name type="scientific">Scyliorhinus torazame</name>
    <name type="common">Cloudy catshark</name>
    <name type="synonym">Catulus torazame</name>
    <dbReference type="NCBI Taxonomy" id="75743"/>
    <lineage>
        <taxon>Eukaryota</taxon>
        <taxon>Metazoa</taxon>
        <taxon>Chordata</taxon>
        <taxon>Craniata</taxon>
        <taxon>Vertebrata</taxon>
        <taxon>Chondrichthyes</taxon>
        <taxon>Elasmobranchii</taxon>
        <taxon>Galeomorphii</taxon>
        <taxon>Galeoidea</taxon>
        <taxon>Carcharhiniformes</taxon>
        <taxon>Scyliorhinidae</taxon>
        <taxon>Scyliorhinus</taxon>
    </lineage>
</organism>
<dbReference type="GO" id="GO:0005737">
    <property type="term" value="C:cytoplasm"/>
    <property type="evidence" value="ECO:0007669"/>
    <property type="project" value="TreeGrafter"/>
</dbReference>
<proteinExistence type="inferred from homology"/>
<evidence type="ECO:0000313" key="8">
    <source>
        <dbReference type="Proteomes" id="UP000288216"/>
    </source>
</evidence>
<feature type="region of interest" description="Disordered" evidence="6">
    <location>
        <begin position="520"/>
        <end position="549"/>
    </location>
</feature>
<feature type="region of interest" description="Disordered" evidence="6">
    <location>
        <begin position="1229"/>
        <end position="1255"/>
    </location>
</feature>
<dbReference type="OMA" id="HEHENSY"/>
<dbReference type="OrthoDB" id="10038993at2759"/>
<feature type="compositionally biased region" description="Polar residues" evidence="6">
    <location>
        <begin position="521"/>
        <end position="549"/>
    </location>
</feature>
<dbReference type="EMBL" id="BFAA01002887">
    <property type="protein sequence ID" value="GCB65883.1"/>
    <property type="molecule type" value="Genomic_DNA"/>
</dbReference>
<accession>A0A401NYD6</accession>
<feature type="compositionally biased region" description="Low complexity" evidence="6">
    <location>
        <begin position="1239"/>
        <end position="1255"/>
    </location>
</feature>
<keyword evidence="8" id="KW-1185">Reference proteome</keyword>